<evidence type="ECO:0000256" key="3">
    <source>
        <dbReference type="ARBA" id="ARBA00022777"/>
    </source>
</evidence>
<keyword evidence="4" id="KW-0067">ATP-binding</keyword>
<dbReference type="CDD" id="cd14014">
    <property type="entry name" value="STKc_PknB_like"/>
    <property type="match status" value="1"/>
</dbReference>
<dbReference type="PROSITE" id="PS50011">
    <property type="entry name" value="PROTEIN_KINASE_DOM"/>
    <property type="match status" value="1"/>
</dbReference>
<dbReference type="Pfam" id="PF00069">
    <property type="entry name" value="Pkinase"/>
    <property type="match status" value="1"/>
</dbReference>
<evidence type="ECO:0000313" key="7">
    <source>
        <dbReference type="EMBL" id="AKT38456.1"/>
    </source>
</evidence>
<evidence type="ECO:0000256" key="4">
    <source>
        <dbReference type="ARBA" id="ARBA00022840"/>
    </source>
</evidence>
<proteinExistence type="predicted"/>
<evidence type="ECO:0000256" key="1">
    <source>
        <dbReference type="ARBA" id="ARBA00022679"/>
    </source>
</evidence>
<evidence type="ECO:0000259" key="6">
    <source>
        <dbReference type="PROSITE" id="PS50011"/>
    </source>
</evidence>
<dbReference type="RefSeq" id="WP_050430674.1">
    <property type="nucleotide sequence ID" value="NZ_CP012159.1"/>
</dbReference>
<evidence type="ECO:0000313" key="8">
    <source>
        <dbReference type="Proteomes" id="UP000067626"/>
    </source>
</evidence>
<evidence type="ECO:0000256" key="5">
    <source>
        <dbReference type="SAM" id="MobiDB-lite"/>
    </source>
</evidence>
<dbReference type="PANTHER" id="PTHR43289:SF6">
    <property type="entry name" value="SERINE_THREONINE-PROTEIN KINASE NEKL-3"/>
    <property type="match status" value="1"/>
</dbReference>
<feature type="region of interest" description="Disordered" evidence="5">
    <location>
        <begin position="213"/>
        <end position="296"/>
    </location>
</feature>
<dbReference type="STRING" id="52.CMC5_026030"/>
<dbReference type="GO" id="GO:0005524">
    <property type="term" value="F:ATP binding"/>
    <property type="evidence" value="ECO:0007669"/>
    <property type="project" value="UniProtKB-KW"/>
</dbReference>
<sequence>MGSVWVARHLTLGSPVAIKFMAPEFAAQPAFVARFEREARIAANLQTPHVVHVGDYGIEGSTPYLVMELLQGEDLGERLQREQSLSVQNAARIFTHVAKALRRAHEAGLVHRDLKPSNIFLAFEEEYEIAKILDFGIAKEIRQQEITGLTLTGELLGSPYYMSPEQVRGDKNIDHRSDLWSLGVILYRSLTGELPFSGDKLGTVFAQILVDPPPHASAVPPRRAPPTLLSRSRSPRRHSEARNPSRIRTASGSMLQRRQQAFSKHRAATLTKHQQNEPQKSKRWQTPPTPTRPRRARAESLQAIPWQRGHFMICSRVESSSRQRHMRRAVRRRTDRVEVARCRSRSPPTVRLASPW</sequence>
<name>A0A0K1EC45_CHOCO</name>
<dbReference type="Proteomes" id="UP000067626">
    <property type="component" value="Chromosome"/>
</dbReference>
<accession>A0A0K1EC45</accession>
<keyword evidence="2" id="KW-0547">Nucleotide-binding</keyword>
<keyword evidence="8" id="KW-1185">Reference proteome</keyword>
<keyword evidence="3" id="KW-0418">Kinase</keyword>
<dbReference type="KEGG" id="ccro:CMC5_026030"/>
<feature type="domain" description="Protein kinase" evidence="6">
    <location>
        <begin position="1"/>
        <end position="262"/>
    </location>
</feature>
<dbReference type="PROSITE" id="PS00108">
    <property type="entry name" value="PROTEIN_KINASE_ST"/>
    <property type="match status" value="1"/>
</dbReference>
<dbReference type="SUPFAM" id="SSF56112">
    <property type="entry name" value="Protein kinase-like (PK-like)"/>
    <property type="match status" value="1"/>
</dbReference>
<dbReference type="InterPro" id="IPR000719">
    <property type="entry name" value="Prot_kinase_dom"/>
</dbReference>
<protein>
    <recommendedName>
        <fullName evidence="6">Protein kinase domain-containing protein</fullName>
    </recommendedName>
</protein>
<dbReference type="AlphaFoldDB" id="A0A0K1EC45"/>
<feature type="compositionally biased region" description="Polar residues" evidence="5">
    <location>
        <begin position="246"/>
        <end position="262"/>
    </location>
</feature>
<dbReference type="PANTHER" id="PTHR43289">
    <property type="entry name" value="MITOGEN-ACTIVATED PROTEIN KINASE KINASE KINASE 20-RELATED"/>
    <property type="match status" value="1"/>
</dbReference>
<dbReference type="Gene3D" id="3.30.200.20">
    <property type="entry name" value="Phosphorylase Kinase, domain 1"/>
    <property type="match status" value="1"/>
</dbReference>
<dbReference type="EMBL" id="CP012159">
    <property type="protein sequence ID" value="AKT38456.1"/>
    <property type="molecule type" value="Genomic_DNA"/>
</dbReference>
<dbReference type="GO" id="GO:0004674">
    <property type="term" value="F:protein serine/threonine kinase activity"/>
    <property type="evidence" value="ECO:0007669"/>
    <property type="project" value="TreeGrafter"/>
</dbReference>
<dbReference type="InterPro" id="IPR008271">
    <property type="entry name" value="Ser/Thr_kinase_AS"/>
</dbReference>
<evidence type="ECO:0000256" key="2">
    <source>
        <dbReference type="ARBA" id="ARBA00022741"/>
    </source>
</evidence>
<dbReference type="SMART" id="SM00220">
    <property type="entry name" value="S_TKc"/>
    <property type="match status" value="1"/>
</dbReference>
<dbReference type="Gene3D" id="1.10.510.10">
    <property type="entry name" value="Transferase(Phosphotransferase) domain 1"/>
    <property type="match status" value="1"/>
</dbReference>
<dbReference type="InterPro" id="IPR011009">
    <property type="entry name" value="Kinase-like_dom_sf"/>
</dbReference>
<reference evidence="7 8" key="1">
    <citation type="submission" date="2015-07" db="EMBL/GenBank/DDBJ databases">
        <title>Genome analysis of myxobacterium Chondromyces crocatus Cm c5 reveals a high potential for natural compound synthesis and the genetic basis for the loss of fruiting body formation.</title>
        <authorList>
            <person name="Zaburannyi N."/>
            <person name="Bunk B."/>
            <person name="Maier J."/>
            <person name="Overmann J."/>
            <person name="Mueller R."/>
        </authorList>
    </citation>
    <scope>NUCLEOTIDE SEQUENCE [LARGE SCALE GENOMIC DNA]</scope>
    <source>
        <strain evidence="7 8">Cm c5</strain>
    </source>
</reference>
<organism evidence="7 8">
    <name type="scientific">Chondromyces crocatus</name>
    <dbReference type="NCBI Taxonomy" id="52"/>
    <lineage>
        <taxon>Bacteria</taxon>
        <taxon>Pseudomonadati</taxon>
        <taxon>Myxococcota</taxon>
        <taxon>Polyangia</taxon>
        <taxon>Polyangiales</taxon>
        <taxon>Polyangiaceae</taxon>
        <taxon>Chondromyces</taxon>
    </lineage>
</organism>
<keyword evidence="1" id="KW-0808">Transferase</keyword>
<gene>
    <name evidence="7" type="ORF">CMC5_026030</name>
</gene>